<protein>
    <submittedName>
        <fullName evidence="2">Uncharacterized protein</fullName>
    </submittedName>
</protein>
<keyword evidence="3" id="KW-1185">Reference proteome</keyword>
<evidence type="ECO:0000313" key="2">
    <source>
        <dbReference type="EMBL" id="BAE82348.1"/>
    </source>
</evidence>
<dbReference type="Proteomes" id="UP000001946">
    <property type="component" value="Chromosome"/>
</dbReference>
<keyword evidence="1" id="KW-0472">Membrane</keyword>
<sequence length="114" mass="13163">MPRFKKFCSPIKPGWKVKILTYTDKKPAGRFPAGFYIPYLISCSRLENSSLSKKSRTLRPRPSHNFFMVPMPALYVLPLIISLTVDWVMPEMLLRALMLKCLSRQSSSIRRITA</sequence>
<dbReference type="KEGG" id="dsy:DSY0559"/>
<evidence type="ECO:0000313" key="3">
    <source>
        <dbReference type="Proteomes" id="UP000001946"/>
    </source>
</evidence>
<dbReference type="EMBL" id="AP008230">
    <property type="protein sequence ID" value="BAE82348.1"/>
    <property type="molecule type" value="Genomic_DNA"/>
</dbReference>
<evidence type="ECO:0000256" key="1">
    <source>
        <dbReference type="SAM" id="Phobius"/>
    </source>
</evidence>
<reference evidence="2 3" key="1">
    <citation type="journal article" date="2006" name="J. Bacteriol.">
        <title>Complete genome sequence of the dehalorespiring bacterium Desulfitobacterium hafniense Y51 and comparison with Dehalococcoides ethenogenes 195.</title>
        <authorList>
            <person name="Nonaka H."/>
            <person name="Keresztes G."/>
            <person name="Shinoda Y."/>
            <person name="Ikenaga Y."/>
            <person name="Abe M."/>
            <person name="Naito K."/>
            <person name="Inatomi K."/>
            <person name="Furukawa K."/>
            <person name="Inui M."/>
            <person name="Yukawa H."/>
        </authorList>
    </citation>
    <scope>NUCLEOTIDE SEQUENCE [LARGE SCALE GENOMIC DNA]</scope>
    <source>
        <strain evidence="2 3">Y51</strain>
    </source>
</reference>
<feature type="transmembrane region" description="Helical" evidence="1">
    <location>
        <begin position="66"/>
        <end position="89"/>
    </location>
</feature>
<keyword evidence="1" id="KW-0812">Transmembrane</keyword>
<dbReference type="HOGENOM" id="CLU_2117060_0_0_9"/>
<organism evidence="2 3">
    <name type="scientific">Desulfitobacterium hafniense (strain Y51)</name>
    <dbReference type="NCBI Taxonomy" id="138119"/>
    <lineage>
        <taxon>Bacteria</taxon>
        <taxon>Bacillati</taxon>
        <taxon>Bacillota</taxon>
        <taxon>Clostridia</taxon>
        <taxon>Eubacteriales</taxon>
        <taxon>Desulfitobacteriaceae</taxon>
        <taxon>Desulfitobacterium</taxon>
    </lineage>
</organism>
<dbReference type="AlphaFoldDB" id="Q250E4"/>
<dbReference type="STRING" id="138119.DSY0559"/>
<keyword evidence="1" id="KW-1133">Transmembrane helix</keyword>
<accession>Q250E4</accession>
<proteinExistence type="predicted"/>
<gene>
    <name evidence="2" type="ordered locus">DSY0559</name>
</gene>
<name>Q250E4_DESHY</name>